<reference evidence="3" key="1">
    <citation type="journal article" date="2019" name="Int. J. Syst. Evol. Microbiol.">
        <title>The Global Catalogue of Microorganisms (GCM) 10K type strain sequencing project: providing services to taxonomists for standard genome sequencing and annotation.</title>
        <authorList>
            <consortium name="The Broad Institute Genomics Platform"/>
            <consortium name="The Broad Institute Genome Sequencing Center for Infectious Disease"/>
            <person name="Wu L."/>
            <person name="Ma J."/>
        </authorList>
    </citation>
    <scope>NUCLEOTIDE SEQUENCE [LARGE SCALE GENOMIC DNA]</scope>
    <source>
        <strain evidence="3">KCTC 42217</strain>
    </source>
</reference>
<feature type="transmembrane region" description="Helical" evidence="1">
    <location>
        <begin position="6"/>
        <end position="24"/>
    </location>
</feature>
<proteinExistence type="predicted"/>
<keyword evidence="1" id="KW-1133">Transmembrane helix</keyword>
<evidence type="ECO:0000313" key="3">
    <source>
        <dbReference type="Proteomes" id="UP001597387"/>
    </source>
</evidence>
<gene>
    <name evidence="2" type="ORF">ACFSJU_00615</name>
</gene>
<keyword evidence="3" id="KW-1185">Reference proteome</keyword>
<evidence type="ECO:0000313" key="2">
    <source>
        <dbReference type="EMBL" id="MFD2160882.1"/>
    </source>
</evidence>
<name>A0ABW4ZHA5_9SPHI</name>
<dbReference type="RefSeq" id="WP_255902265.1">
    <property type="nucleotide sequence ID" value="NZ_JAFMZO010000002.1"/>
</dbReference>
<keyword evidence="1" id="KW-0812">Transmembrane</keyword>
<feature type="transmembrane region" description="Helical" evidence="1">
    <location>
        <begin position="33"/>
        <end position="52"/>
    </location>
</feature>
<protein>
    <submittedName>
        <fullName evidence="2">Uncharacterized protein</fullName>
    </submittedName>
</protein>
<evidence type="ECO:0000256" key="1">
    <source>
        <dbReference type="SAM" id="Phobius"/>
    </source>
</evidence>
<dbReference type="Proteomes" id="UP001597387">
    <property type="component" value="Unassembled WGS sequence"/>
</dbReference>
<organism evidence="2 3">
    <name type="scientific">Paradesertivirga mongoliensis</name>
    <dbReference type="NCBI Taxonomy" id="2100740"/>
    <lineage>
        <taxon>Bacteria</taxon>
        <taxon>Pseudomonadati</taxon>
        <taxon>Bacteroidota</taxon>
        <taxon>Sphingobacteriia</taxon>
        <taxon>Sphingobacteriales</taxon>
        <taxon>Sphingobacteriaceae</taxon>
        <taxon>Paradesertivirga</taxon>
    </lineage>
</organism>
<accession>A0ABW4ZHA5</accession>
<keyword evidence="1" id="KW-0472">Membrane</keyword>
<comment type="caution">
    <text evidence="2">The sequence shown here is derived from an EMBL/GenBank/DDBJ whole genome shotgun (WGS) entry which is preliminary data.</text>
</comment>
<dbReference type="EMBL" id="JBHUHZ010000001">
    <property type="protein sequence ID" value="MFD2160882.1"/>
    <property type="molecule type" value="Genomic_DNA"/>
</dbReference>
<sequence length="56" mass="6151">MKTTSLIFGLLIVVPLIIVIYSIVLKDKKNGKLGALVVGITFIVAILISYYVNRSK</sequence>